<dbReference type="Pfam" id="PF13233">
    <property type="entry name" value="Complex1_LYR_2"/>
    <property type="match status" value="1"/>
</dbReference>
<organism evidence="7 8">
    <name type="scientific">Clunio marinus</name>
    <dbReference type="NCBI Taxonomy" id="568069"/>
    <lineage>
        <taxon>Eukaryota</taxon>
        <taxon>Metazoa</taxon>
        <taxon>Ecdysozoa</taxon>
        <taxon>Arthropoda</taxon>
        <taxon>Hexapoda</taxon>
        <taxon>Insecta</taxon>
        <taxon>Pterygota</taxon>
        <taxon>Neoptera</taxon>
        <taxon>Endopterygota</taxon>
        <taxon>Diptera</taxon>
        <taxon>Nematocera</taxon>
        <taxon>Chironomoidea</taxon>
        <taxon>Chironomidae</taxon>
        <taxon>Clunio</taxon>
    </lineage>
</organism>
<dbReference type="PANTHER" id="PTHR13137">
    <property type="entry name" value="DC11 ACN9 HOMOLOG"/>
    <property type="match status" value="1"/>
</dbReference>
<evidence type="ECO:0000313" key="8">
    <source>
        <dbReference type="Proteomes" id="UP000183832"/>
    </source>
</evidence>
<keyword evidence="5 6" id="KW-0143">Chaperone</keyword>
<reference evidence="7 8" key="1">
    <citation type="submission" date="2015-04" db="EMBL/GenBank/DDBJ databases">
        <authorList>
            <person name="Syromyatnikov M.Y."/>
            <person name="Popov V.N."/>
        </authorList>
    </citation>
    <scope>NUCLEOTIDE SEQUENCE [LARGE SCALE GENOMIC DNA]</scope>
</reference>
<dbReference type="GO" id="GO:0005759">
    <property type="term" value="C:mitochondrial matrix"/>
    <property type="evidence" value="ECO:0007669"/>
    <property type="project" value="UniProtKB-SubCell"/>
</dbReference>
<dbReference type="EMBL" id="CVRI01000048">
    <property type="protein sequence ID" value="CRK98836.1"/>
    <property type="molecule type" value="Genomic_DNA"/>
</dbReference>
<dbReference type="PANTHER" id="PTHR13137:SF6">
    <property type="entry name" value="SUCCINATE DEHYDROGENASE ASSEMBLY FACTOR 3, MITOCHONDRIAL"/>
    <property type="match status" value="1"/>
</dbReference>
<dbReference type="GO" id="GO:0034553">
    <property type="term" value="P:mitochondrial respiratory chain complex II assembly"/>
    <property type="evidence" value="ECO:0007669"/>
    <property type="project" value="UniProtKB-UniRule"/>
</dbReference>
<dbReference type="STRING" id="568069.A0A1J1IH16"/>
<keyword evidence="3" id="KW-0809">Transit peptide</keyword>
<dbReference type="Proteomes" id="UP000183832">
    <property type="component" value="Unassembled WGS sequence"/>
</dbReference>
<dbReference type="GO" id="GO:0006105">
    <property type="term" value="P:succinate metabolic process"/>
    <property type="evidence" value="ECO:0007669"/>
    <property type="project" value="TreeGrafter"/>
</dbReference>
<dbReference type="InterPro" id="IPR008381">
    <property type="entry name" value="SDHAF3/Sdh7"/>
</dbReference>
<proteinExistence type="inferred from homology"/>
<comment type="function">
    <text evidence="6">Plays an essential role in the assembly of succinate dehydrogenase (SDH), an enzyme complex (also referred to as respiratory complex II) that is a component of both the tricarboxylic acid (TCA) cycle and the mitochondrial electron transport chain, and which couples the oxidation of succinate to fumarate with the reduction of ubiquinone (coenzyme Q) to ubiquinol. Promotes maturation of the iron-sulfur protein subunit of the SDH catalytic dimer, protecting it from the deleterious effects of oxidants. May act together with SDHAF1.</text>
</comment>
<evidence type="ECO:0000256" key="2">
    <source>
        <dbReference type="ARBA" id="ARBA00006020"/>
    </source>
</evidence>
<evidence type="ECO:0000256" key="4">
    <source>
        <dbReference type="ARBA" id="ARBA00023128"/>
    </source>
</evidence>
<comment type="subunit">
    <text evidence="6">Interacts with the iron-sulfur protein subunit within the SDH catalytic dimer.</text>
</comment>
<dbReference type="OrthoDB" id="278329at2759"/>
<evidence type="ECO:0000313" key="7">
    <source>
        <dbReference type="EMBL" id="CRK98836.1"/>
    </source>
</evidence>
<evidence type="ECO:0000256" key="1">
    <source>
        <dbReference type="ARBA" id="ARBA00004305"/>
    </source>
</evidence>
<name>A0A1J1IH16_9DIPT</name>
<dbReference type="GO" id="GO:0005758">
    <property type="term" value="C:mitochondrial intermembrane space"/>
    <property type="evidence" value="ECO:0007669"/>
    <property type="project" value="TreeGrafter"/>
</dbReference>
<protein>
    <recommendedName>
        <fullName evidence="6">Succinate dehydrogenase assembly factor 3</fullName>
        <shortName evidence="6">SDH assembly factor 3</shortName>
        <shortName evidence="6">SDHAF3</shortName>
    </recommendedName>
</protein>
<dbReference type="AlphaFoldDB" id="A0A1J1IH16"/>
<comment type="subcellular location">
    <subcellularLocation>
        <location evidence="1 6">Mitochondrion matrix</location>
    </subcellularLocation>
</comment>
<evidence type="ECO:0000256" key="3">
    <source>
        <dbReference type="ARBA" id="ARBA00022946"/>
    </source>
</evidence>
<dbReference type="CDD" id="cd20270">
    <property type="entry name" value="Complex1_LYR_SDHAF3_LYRM10"/>
    <property type="match status" value="1"/>
</dbReference>
<keyword evidence="4 6" id="KW-0496">Mitochondrion</keyword>
<sequence length="118" mass="13851">MCISSHVRRVKTLYKSILRLHRGLPQELSELGNNYAKDEFKRHKNLTTDSPEVTVFMFEWTEYAINLANQLGVKSVQQERRIGKDLDLQALDTFRDEQVQQLHELYKTAKGVEEETKQ</sequence>
<keyword evidence="8" id="KW-1185">Reference proteome</keyword>
<gene>
    <name evidence="7" type="primary">putative Protein ACN9 homolog</name>
    <name evidence="7" type="ORF">CLUMA_CG012097</name>
</gene>
<comment type="similarity">
    <text evidence="2 6">Belongs to the complex I LYR family. SDHAF3 subfamily.</text>
</comment>
<evidence type="ECO:0000256" key="5">
    <source>
        <dbReference type="ARBA" id="ARBA00023186"/>
    </source>
</evidence>
<accession>A0A1J1IH16</accession>
<evidence type="ECO:0000256" key="6">
    <source>
        <dbReference type="RuleBase" id="RU368039"/>
    </source>
</evidence>